<evidence type="ECO:0000313" key="2">
    <source>
        <dbReference type="Proteomes" id="UP000309584"/>
    </source>
</evidence>
<proteinExistence type="predicted"/>
<dbReference type="EMBL" id="NXLY01000020">
    <property type="protein sequence ID" value="TKX33293.1"/>
    <property type="molecule type" value="Genomic_DNA"/>
</dbReference>
<keyword evidence="2" id="KW-1185">Reference proteome</keyword>
<evidence type="ECO:0000313" key="1">
    <source>
        <dbReference type="EMBL" id="TKX33293.1"/>
    </source>
</evidence>
<organism evidence="1 2">
    <name type="scientific">Campylobacter taeniopygiae</name>
    <dbReference type="NCBI Taxonomy" id="2510188"/>
    <lineage>
        <taxon>Bacteria</taxon>
        <taxon>Pseudomonadati</taxon>
        <taxon>Campylobacterota</taxon>
        <taxon>Epsilonproteobacteria</taxon>
        <taxon>Campylobacterales</taxon>
        <taxon>Campylobacteraceae</taxon>
        <taxon>Campylobacter</taxon>
    </lineage>
</organism>
<dbReference type="InterPro" id="IPR036736">
    <property type="entry name" value="ACP-like_sf"/>
</dbReference>
<reference evidence="1 2" key="1">
    <citation type="submission" date="2018-05" db="EMBL/GenBank/DDBJ databases">
        <title>Novel Campyloabacter and Helicobacter Species and Strains.</title>
        <authorList>
            <person name="Mannion A.J."/>
            <person name="Shen Z."/>
            <person name="Fox J.G."/>
        </authorList>
    </citation>
    <scope>NUCLEOTIDE SEQUENCE [LARGE SCALE GENOMIC DNA]</scope>
    <source>
        <strain evidence="2">MIT10-5678</strain>
    </source>
</reference>
<protein>
    <submittedName>
        <fullName evidence="1">Acyl carrier protein</fullName>
    </submittedName>
</protein>
<dbReference type="Gene3D" id="1.10.1200.10">
    <property type="entry name" value="ACP-like"/>
    <property type="match status" value="1"/>
</dbReference>
<comment type="caution">
    <text evidence="1">The sequence shown here is derived from an EMBL/GenBank/DDBJ whole genome shotgun (WGS) entry which is preliminary data.</text>
</comment>
<name>A0ABY2TK81_9BACT</name>
<gene>
    <name evidence="1" type="ORF">CQA75_08180</name>
</gene>
<accession>A0ABY2TK81</accession>
<dbReference type="SUPFAM" id="SSF47336">
    <property type="entry name" value="ACP-like"/>
    <property type="match status" value="1"/>
</dbReference>
<dbReference type="Proteomes" id="UP000309584">
    <property type="component" value="Unassembled WGS sequence"/>
</dbReference>
<sequence>MEEIKQFFINIGRADIDENIQNLVSDNIIDSIDVMNLINEIEKYYNKTLDSDFMRPMYFESFESIKQMISKAFDL</sequence>
<dbReference type="RefSeq" id="WP_137624495.1">
    <property type="nucleotide sequence ID" value="NZ_NXLY01000020.1"/>
</dbReference>